<comment type="caution">
    <text evidence="1">The sequence shown here is derived from an EMBL/GenBank/DDBJ whole genome shotgun (WGS) entry which is preliminary data.</text>
</comment>
<dbReference type="InterPro" id="IPR025366">
    <property type="entry name" value="DUF4270"/>
</dbReference>
<dbReference type="AlphaFoldDB" id="A0A4R8DEM4"/>
<reference evidence="1 2" key="1">
    <citation type="submission" date="2019-03" db="EMBL/GenBank/DDBJ databases">
        <title>Genomic Encyclopedia of Type Strains, Phase IV (KMG-IV): sequencing the most valuable type-strain genomes for metagenomic binning, comparative biology and taxonomic classification.</title>
        <authorList>
            <person name="Goeker M."/>
        </authorList>
    </citation>
    <scope>NUCLEOTIDE SEQUENCE [LARGE SCALE GENOMIC DNA]</scope>
    <source>
        <strain evidence="1 2">DSM 100059</strain>
    </source>
</reference>
<gene>
    <name evidence="1" type="ORF">EDB95_3810</name>
</gene>
<dbReference type="PROSITE" id="PS51257">
    <property type="entry name" value="PROKAR_LIPOPROTEIN"/>
    <property type="match status" value="1"/>
</dbReference>
<sequence length="454" mass="51319">MIGGVMRFRLLWLGMLGLLGVYGLSGCVKANIIFGQNQIDDGLTKIVKIDTLTPVLSTLFVDSVPTSGKGVAMVGGYDDPYFGSVKTRTYFEFAPPPVTNLGIGYYYDSLVLYVVPNKYYYGDTTQPMDFYAEQIASQMLFPPTNYSFYNNDSFAVRSPVLGHVRSVLRPSVVDTVYIRLNDSLGQTFFNLMKNNSPTITNADEFLVYFPGIRISSGYGANPQLVYGYKDSVFMKLWYHTSDLNRSINAMTFKFTQSSYQFMEVQNTPIAPLTKFQRGYSSVVRQIYSTDPDFNHLVYVDPLLGYSAKVEFPYLRNMLLQDTTMRIITKAELILRPLVPSYSTQYLLPPSLVAESTDYSNEPSSTVSTGVLTLDYGTSNTQYTFDITSYLQEQLNDPTSTAYKRGLIIAPSSTYFYSSLNRFVFGDKDYQSQYTSPTYYQSEVILYYVSTKNTL</sequence>
<proteinExistence type="predicted"/>
<organism evidence="1 2">
    <name type="scientific">Dinghuibacter silviterrae</name>
    <dbReference type="NCBI Taxonomy" id="1539049"/>
    <lineage>
        <taxon>Bacteria</taxon>
        <taxon>Pseudomonadati</taxon>
        <taxon>Bacteroidota</taxon>
        <taxon>Chitinophagia</taxon>
        <taxon>Chitinophagales</taxon>
        <taxon>Chitinophagaceae</taxon>
        <taxon>Dinghuibacter</taxon>
    </lineage>
</organism>
<protein>
    <submittedName>
        <fullName evidence="1">Uncharacterized protein DUF4270</fullName>
    </submittedName>
</protein>
<keyword evidence="2" id="KW-1185">Reference proteome</keyword>
<dbReference type="Pfam" id="PF14092">
    <property type="entry name" value="DUF4270"/>
    <property type="match status" value="1"/>
</dbReference>
<evidence type="ECO:0000313" key="2">
    <source>
        <dbReference type="Proteomes" id="UP000294498"/>
    </source>
</evidence>
<dbReference type="OrthoDB" id="1092930at2"/>
<dbReference type="Proteomes" id="UP000294498">
    <property type="component" value="Unassembled WGS sequence"/>
</dbReference>
<evidence type="ECO:0000313" key="1">
    <source>
        <dbReference type="EMBL" id="TDW95989.1"/>
    </source>
</evidence>
<name>A0A4R8DEM4_9BACT</name>
<accession>A0A4R8DEM4</accession>
<dbReference type="EMBL" id="SODV01000002">
    <property type="protein sequence ID" value="TDW95989.1"/>
    <property type="molecule type" value="Genomic_DNA"/>
</dbReference>